<dbReference type="Proteomes" id="UP000316621">
    <property type="component" value="Chromosome 4"/>
</dbReference>
<dbReference type="Gramene" id="RZC59862">
    <property type="protein sequence ID" value="RZC59862"/>
    <property type="gene ID" value="C5167_007169"/>
</dbReference>
<evidence type="ECO:0000313" key="12">
    <source>
        <dbReference type="Proteomes" id="UP000316621"/>
    </source>
</evidence>
<evidence type="ECO:0000256" key="8">
    <source>
        <dbReference type="ARBA" id="ARBA00023180"/>
    </source>
</evidence>
<dbReference type="Pfam" id="PF01145">
    <property type="entry name" value="Band_7"/>
    <property type="match status" value="1"/>
</dbReference>
<evidence type="ECO:0000256" key="9">
    <source>
        <dbReference type="SAM" id="Phobius"/>
    </source>
</evidence>
<dbReference type="GO" id="GO:0005789">
    <property type="term" value="C:endoplasmic reticulum membrane"/>
    <property type="evidence" value="ECO:0007669"/>
    <property type="project" value="UniProtKB-SubCell"/>
</dbReference>
<gene>
    <name evidence="11" type="ORF">C5167_007169</name>
</gene>
<keyword evidence="5" id="KW-0735">Signal-anchor</keyword>
<evidence type="ECO:0000256" key="4">
    <source>
        <dbReference type="ARBA" id="ARBA00022824"/>
    </source>
</evidence>
<keyword evidence="6 9" id="KW-1133">Transmembrane helix</keyword>
<keyword evidence="4" id="KW-0256">Endoplasmic reticulum</keyword>
<keyword evidence="8" id="KW-0325">Glycoprotein</keyword>
<evidence type="ECO:0000256" key="2">
    <source>
        <dbReference type="ARBA" id="ARBA00008164"/>
    </source>
</evidence>
<keyword evidence="12" id="KW-1185">Reference proteome</keyword>
<sequence length="107" mass="11157">MDSQRPGGAPRPPQGGGADAGDASFILTVLIALVAIAALILIPASLSASNSTFSSLHQVPEGHVGVYWRGGALLKTITDPGFHVKMPLITQFEPIQVTLQTDQVNVL</sequence>
<evidence type="ECO:0000256" key="5">
    <source>
        <dbReference type="ARBA" id="ARBA00022968"/>
    </source>
</evidence>
<proteinExistence type="inferred from homology"/>
<evidence type="ECO:0000256" key="7">
    <source>
        <dbReference type="ARBA" id="ARBA00023136"/>
    </source>
</evidence>
<feature type="domain" description="Band 7" evidence="10">
    <location>
        <begin position="58"/>
        <end position="106"/>
    </location>
</feature>
<keyword evidence="7 9" id="KW-0472">Membrane</keyword>
<evidence type="ECO:0000256" key="1">
    <source>
        <dbReference type="ARBA" id="ARBA00004648"/>
    </source>
</evidence>
<dbReference type="STRING" id="3469.A0A4Y7JIH4"/>
<evidence type="ECO:0000313" key="11">
    <source>
        <dbReference type="EMBL" id="RZC59862.1"/>
    </source>
</evidence>
<comment type="similarity">
    <text evidence="2">Belongs to the band 7/mec-2 family.</text>
</comment>
<dbReference type="InterPro" id="IPR001107">
    <property type="entry name" value="Band_7"/>
</dbReference>
<reference evidence="11 12" key="1">
    <citation type="journal article" date="2018" name="Science">
        <title>The opium poppy genome and morphinan production.</title>
        <authorList>
            <person name="Guo L."/>
            <person name="Winzer T."/>
            <person name="Yang X."/>
            <person name="Li Y."/>
            <person name="Ning Z."/>
            <person name="He Z."/>
            <person name="Teodor R."/>
            <person name="Lu Y."/>
            <person name="Bowser T.A."/>
            <person name="Graham I.A."/>
            <person name="Ye K."/>
        </authorList>
    </citation>
    <scope>NUCLEOTIDE SEQUENCE [LARGE SCALE GENOMIC DNA]</scope>
    <source>
        <strain evidence="12">cv. HN1</strain>
        <tissue evidence="11">Leaves</tissue>
    </source>
</reference>
<evidence type="ECO:0000259" key="10">
    <source>
        <dbReference type="Pfam" id="PF01145"/>
    </source>
</evidence>
<evidence type="ECO:0000256" key="6">
    <source>
        <dbReference type="ARBA" id="ARBA00022989"/>
    </source>
</evidence>
<dbReference type="GO" id="GO:0031625">
    <property type="term" value="F:ubiquitin protein ligase binding"/>
    <property type="evidence" value="ECO:0007669"/>
    <property type="project" value="InterPro"/>
</dbReference>
<comment type="subcellular location">
    <subcellularLocation>
        <location evidence="1">Endoplasmic reticulum membrane</location>
        <topology evidence="1">Single-pass type II membrane protein</topology>
    </subcellularLocation>
</comment>
<keyword evidence="3 9" id="KW-0812">Transmembrane</keyword>
<dbReference type="GO" id="GO:0015485">
    <property type="term" value="F:cholesterol binding"/>
    <property type="evidence" value="ECO:0007669"/>
    <property type="project" value="TreeGrafter"/>
</dbReference>
<evidence type="ECO:0000256" key="3">
    <source>
        <dbReference type="ARBA" id="ARBA00022692"/>
    </source>
</evidence>
<dbReference type="GO" id="GO:0032933">
    <property type="term" value="P:SREBP signaling pathway"/>
    <property type="evidence" value="ECO:0007669"/>
    <property type="project" value="TreeGrafter"/>
</dbReference>
<name>A0A4Y7JIH4_PAPSO</name>
<dbReference type="EMBL" id="CM010718">
    <property type="protein sequence ID" value="RZC59862.1"/>
    <property type="molecule type" value="Genomic_DNA"/>
</dbReference>
<dbReference type="PANTHER" id="PTHR15351">
    <property type="entry name" value="ERLIN (ER LIPID RAFT ASSOCIATED PROTEIN) HOMOLOG"/>
    <property type="match status" value="1"/>
</dbReference>
<dbReference type="AlphaFoldDB" id="A0A4Y7JIH4"/>
<dbReference type="InterPro" id="IPR033294">
    <property type="entry name" value="Erlin1/2"/>
</dbReference>
<accession>A0A4Y7JIH4</accession>
<protein>
    <recommendedName>
        <fullName evidence="10">Band 7 domain-containing protein</fullName>
    </recommendedName>
</protein>
<dbReference type="PANTHER" id="PTHR15351:SF3">
    <property type="entry name" value="ERLIN"/>
    <property type="match status" value="1"/>
</dbReference>
<organism evidence="11 12">
    <name type="scientific">Papaver somniferum</name>
    <name type="common">Opium poppy</name>
    <dbReference type="NCBI Taxonomy" id="3469"/>
    <lineage>
        <taxon>Eukaryota</taxon>
        <taxon>Viridiplantae</taxon>
        <taxon>Streptophyta</taxon>
        <taxon>Embryophyta</taxon>
        <taxon>Tracheophyta</taxon>
        <taxon>Spermatophyta</taxon>
        <taxon>Magnoliopsida</taxon>
        <taxon>Ranunculales</taxon>
        <taxon>Papaveraceae</taxon>
        <taxon>Papaveroideae</taxon>
        <taxon>Papaver</taxon>
    </lineage>
</organism>
<feature type="transmembrane region" description="Helical" evidence="9">
    <location>
        <begin position="25"/>
        <end position="46"/>
    </location>
</feature>